<gene>
    <name evidence="2" type="ORF">AB6D66_01135</name>
</gene>
<reference evidence="2 3" key="1">
    <citation type="journal article" date="2024" name="ISME J.">
        <title>Tailless and filamentous prophages are predominant in marine Vibrio.</title>
        <authorList>
            <person name="Steensen K."/>
            <person name="Seneca J."/>
            <person name="Bartlau N."/>
            <person name="Yu X.A."/>
            <person name="Hussain F.A."/>
            <person name="Polz M.F."/>
        </authorList>
    </citation>
    <scope>NUCLEOTIDE SEQUENCE [LARGE SCALE GENOMIC DNA]</scope>
    <source>
        <strain evidence="2 3">10N.239.312.F12</strain>
    </source>
</reference>
<evidence type="ECO:0000313" key="3">
    <source>
        <dbReference type="Proteomes" id="UP001570071"/>
    </source>
</evidence>
<dbReference type="Gene3D" id="3.40.30.10">
    <property type="entry name" value="Glutaredoxin"/>
    <property type="match status" value="1"/>
</dbReference>
<dbReference type="Proteomes" id="UP001570071">
    <property type="component" value="Unassembled WGS sequence"/>
</dbReference>
<sequence length="288" mass="31709">MRRRKLSNAIVGVCSLLVVANASANPLLAEAQRLATAEIATVEAKPHIPLTGGMDEADIKTALSNFNKLKWTHILPVNNLVMVENEQGDHILMDTEARIAIRGKVEVFDMWNKRPIKTKADAKASWLVSLDSFNIKSGDLASFRYGLLKDKPDMTVLVDPKGDYNAKLFDQMKTMAGEYSFEIVLAPLLGEDSVMESLKLWCAKDREASLEQLMSQSPIKGQVFPTCDKDPLIKALGVAGLLHLKGLPHLIRADGLQLQGTPDSLSEFMSRNTDNLGEVKVNEVKPSK</sequence>
<evidence type="ECO:0000313" key="2">
    <source>
        <dbReference type="EMBL" id="MEZ8719651.1"/>
    </source>
</evidence>
<feature type="signal peptide" evidence="1">
    <location>
        <begin position="1"/>
        <end position="24"/>
    </location>
</feature>
<dbReference type="EMBL" id="JBFSSG010000001">
    <property type="protein sequence ID" value="MEZ8719651.1"/>
    <property type="molecule type" value="Genomic_DNA"/>
</dbReference>
<proteinExistence type="predicted"/>
<protein>
    <submittedName>
        <fullName evidence="2">Uncharacterized protein</fullName>
    </submittedName>
</protein>
<keyword evidence="3" id="KW-1185">Reference proteome</keyword>
<name>A0ABV4MRA6_9VIBR</name>
<comment type="caution">
    <text evidence="2">The sequence shown here is derived from an EMBL/GenBank/DDBJ whole genome shotgun (WGS) entry which is preliminary data.</text>
</comment>
<evidence type="ECO:0000256" key="1">
    <source>
        <dbReference type="SAM" id="SignalP"/>
    </source>
</evidence>
<organism evidence="2 3">
    <name type="scientific">Vibrio pomeroyi</name>
    <dbReference type="NCBI Taxonomy" id="198832"/>
    <lineage>
        <taxon>Bacteria</taxon>
        <taxon>Pseudomonadati</taxon>
        <taxon>Pseudomonadota</taxon>
        <taxon>Gammaproteobacteria</taxon>
        <taxon>Vibrionales</taxon>
        <taxon>Vibrionaceae</taxon>
        <taxon>Vibrio</taxon>
    </lineage>
</organism>
<accession>A0ABV4MRA6</accession>
<dbReference type="RefSeq" id="WP_269336773.1">
    <property type="nucleotide sequence ID" value="NZ_JBFSSG010000001.1"/>
</dbReference>
<feature type="chain" id="PRO_5045965218" evidence="1">
    <location>
        <begin position="25"/>
        <end position="288"/>
    </location>
</feature>
<keyword evidence="1" id="KW-0732">Signal</keyword>